<comment type="similarity">
    <text evidence="6">Belongs to the peroxiredoxin family. Prx5 subfamily.</text>
</comment>
<dbReference type="GO" id="GO:0042744">
    <property type="term" value="P:hydrogen peroxide catabolic process"/>
    <property type="evidence" value="ECO:0007669"/>
    <property type="project" value="TreeGrafter"/>
</dbReference>
<dbReference type="PANTHER" id="PTHR10430:SF16">
    <property type="entry name" value="PEROXIREDOXIN-5, MITOCHONDRIAL"/>
    <property type="match status" value="1"/>
</dbReference>
<dbReference type="Proteomes" id="UP000826300">
    <property type="component" value="Chromosome"/>
</dbReference>
<keyword evidence="2 6" id="KW-0049">Antioxidant</keyword>
<evidence type="ECO:0000313" key="9">
    <source>
        <dbReference type="Proteomes" id="UP000826300"/>
    </source>
</evidence>
<dbReference type="InterPro" id="IPR036249">
    <property type="entry name" value="Thioredoxin-like_sf"/>
</dbReference>
<feature type="active site" description="Cysteine sulfenic acid (-SOH) intermediate" evidence="5">
    <location>
        <position position="49"/>
    </location>
</feature>
<dbReference type="GO" id="GO:0005737">
    <property type="term" value="C:cytoplasm"/>
    <property type="evidence" value="ECO:0007669"/>
    <property type="project" value="TreeGrafter"/>
</dbReference>
<evidence type="ECO:0000256" key="3">
    <source>
        <dbReference type="ARBA" id="ARBA00023002"/>
    </source>
</evidence>
<dbReference type="GO" id="GO:0008379">
    <property type="term" value="F:thioredoxin peroxidase activity"/>
    <property type="evidence" value="ECO:0007669"/>
    <property type="project" value="InterPro"/>
</dbReference>
<dbReference type="Pfam" id="PF08534">
    <property type="entry name" value="Redoxin"/>
    <property type="match status" value="1"/>
</dbReference>
<evidence type="ECO:0000256" key="2">
    <source>
        <dbReference type="ARBA" id="ARBA00022862"/>
    </source>
</evidence>
<dbReference type="Gene3D" id="3.40.30.10">
    <property type="entry name" value="Glutaredoxin"/>
    <property type="match status" value="1"/>
</dbReference>
<evidence type="ECO:0000256" key="1">
    <source>
        <dbReference type="ARBA" id="ARBA00022559"/>
    </source>
</evidence>
<reference evidence="8" key="1">
    <citation type="submission" date="2021-02" db="EMBL/GenBank/DDBJ databases">
        <title>Rhodobacter shimadae sp. nov., an aerobic anoxygenic phototrophic bacterium isolated from a hot spring.</title>
        <authorList>
            <person name="Muramatsu S."/>
            <person name="Haruta S."/>
            <person name="Hirose S."/>
            <person name="Hanada S."/>
        </authorList>
    </citation>
    <scope>NUCLEOTIDE SEQUENCE</scope>
    <source>
        <strain evidence="8">N10</strain>
    </source>
</reference>
<accession>A0A8G0ZSJ3</accession>
<proteinExistence type="inferred from homology"/>
<dbReference type="GO" id="GO:0045454">
    <property type="term" value="P:cell redox homeostasis"/>
    <property type="evidence" value="ECO:0007669"/>
    <property type="project" value="TreeGrafter"/>
</dbReference>
<dbReference type="PANTHER" id="PTHR10430">
    <property type="entry name" value="PEROXIREDOXIN"/>
    <property type="match status" value="1"/>
</dbReference>
<dbReference type="EMBL" id="CP069370">
    <property type="protein sequence ID" value="QYZ69242.1"/>
    <property type="molecule type" value="Genomic_DNA"/>
</dbReference>
<organism evidence="8 9">
    <name type="scientific">Neotabrizicola shimadae</name>
    <dbReference type="NCBI Taxonomy" id="2807096"/>
    <lineage>
        <taxon>Bacteria</taxon>
        <taxon>Pseudomonadati</taxon>
        <taxon>Pseudomonadota</taxon>
        <taxon>Alphaproteobacteria</taxon>
        <taxon>Rhodobacterales</taxon>
        <taxon>Paracoccaceae</taxon>
        <taxon>Neotabrizicola</taxon>
    </lineage>
</organism>
<feature type="domain" description="Thioredoxin" evidence="7">
    <location>
        <begin position="3"/>
        <end position="161"/>
    </location>
</feature>
<keyword evidence="9" id="KW-1185">Reference proteome</keyword>
<evidence type="ECO:0000256" key="4">
    <source>
        <dbReference type="ARBA" id="ARBA00023284"/>
    </source>
</evidence>
<sequence length="161" mass="16801">MTISEGAALPDGTLLVMGDNGAEQVSVAERLKGRKVVVFGLPGAFTSTCSTAHLPSFMRTKSKFDAKGVDEIICISVNDPFVMKAWGEATGATKAGITLAADADGAFTKAIGMNFDVPHLGFFGRSKRYAALIEDGVAKVVQIDKSGECNISTGEALLEAI</sequence>
<keyword evidence="4 6" id="KW-0676">Redox-active center</keyword>
<dbReference type="CDD" id="cd03013">
    <property type="entry name" value="PRX5_like"/>
    <property type="match status" value="1"/>
</dbReference>
<comment type="function">
    <text evidence="6">Thiol-specific peroxidase that catalyzes the reduction of hydrogen peroxide and organic hydroperoxides to water and alcohols, respectively. Plays a role in cell protection against oxidative stress by detoxifying peroxides.</text>
</comment>
<dbReference type="InterPro" id="IPR037944">
    <property type="entry name" value="PRX5-like"/>
</dbReference>
<keyword evidence="1 6" id="KW-0575">Peroxidase</keyword>
<dbReference type="PROSITE" id="PS51352">
    <property type="entry name" value="THIOREDOXIN_2"/>
    <property type="match status" value="1"/>
</dbReference>
<evidence type="ECO:0000256" key="6">
    <source>
        <dbReference type="RuleBase" id="RU366011"/>
    </source>
</evidence>
<dbReference type="KEGG" id="nsm:JO391_16100"/>
<evidence type="ECO:0000256" key="5">
    <source>
        <dbReference type="PIRSR" id="PIRSR637944-1"/>
    </source>
</evidence>
<evidence type="ECO:0000313" key="8">
    <source>
        <dbReference type="EMBL" id="QYZ69242.1"/>
    </source>
</evidence>
<dbReference type="EC" id="1.11.1.27" evidence="6"/>
<dbReference type="FunFam" id="3.40.30.10:FF:000020">
    <property type="entry name" value="Peroxiredoxin"/>
    <property type="match status" value="1"/>
</dbReference>
<dbReference type="InterPro" id="IPR013740">
    <property type="entry name" value="Redoxin"/>
</dbReference>
<comment type="catalytic activity">
    <reaction evidence="6">
        <text>a hydroperoxide + 2 glutathione = an alcohol + glutathione disulfide + H2O</text>
        <dbReference type="Rhea" id="RHEA:62632"/>
        <dbReference type="ChEBI" id="CHEBI:15377"/>
        <dbReference type="ChEBI" id="CHEBI:30879"/>
        <dbReference type="ChEBI" id="CHEBI:35924"/>
        <dbReference type="ChEBI" id="CHEBI:57925"/>
        <dbReference type="ChEBI" id="CHEBI:58297"/>
        <dbReference type="EC" id="1.11.1.27"/>
    </reaction>
</comment>
<dbReference type="GO" id="GO:0034599">
    <property type="term" value="P:cellular response to oxidative stress"/>
    <property type="evidence" value="ECO:0007669"/>
    <property type="project" value="InterPro"/>
</dbReference>
<dbReference type="InterPro" id="IPR013766">
    <property type="entry name" value="Thioredoxin_domain"/>
</dbReference>
<evidence type="ECO:0000259" key="7">
    <source>
        <dbReference type="PROSITE" id="PS51352"/>
    </source>
</evidence>
<dbReference type="SUPFAM" id="SSF52833">
    <property type="entry name" value="Thioredoxin-like"/>
    <property type="match status" value="1"/>
</dbReference>
<protein>
    <recommendedName>
        <fullName evidence="6">Glutathione-dependent peroxiredoxin</fullName>
        <ecNumber evidence="6">1.11.1.27</ecNumber>
    </recommendedName>
</protein>
<keyword evidence="3 6" id="KW-0560">Oxidoreductase</keyword>
<dbReference type="RefSeq" id="WP_220661462.1">
    <property type="nucleotide sequence ID" value="NZ_CP069370.1"/>
</dbReference>
<name>A0A8G0ZSJ3_9RHOB</name>
<gene>
    <name evidence="8" type="ORF">JO391_16100</name>
</gene>
<dbReference type="AlphaFoldDB" id="A0A8G0ZSJ3"/>